<evidence type="ECO:0008006" key="4">
    <source>
        <dbReference type="Google" id="ProtNLM"/>
    </source>
</evidence>
<dbReference type="EMBL" id="RBQF01000283">
    <property type="protein sequence ID" value="RMP04522.1"/>
    <property type="molecule type" value="Genomic_DNA"/>
</dbReference>
<keyword evidence="3" id="KW-1185">Reference proteome</keyword>
<reference evidence="2 3" key="1">
    <citation type="submission" date="2018-08" db="EMBL/GenBank/DDBJ databases">
        <title>Recombination of ecologically and evolutionarily significant loci maintains genetic cohesion in the Pseudomonas syringae species complex.</title>
        <authorList>
            <person name="Dillon M."/>
            <person name="Thakur S."/>
            <person name="Almeida R.N.D."/>
            <person name="Weir B.S."/>
            <person name="Guttman D.S."/>
        </authorList>
    </citation>
    <scope>NUCLEOTIDE SEQUENCE [LARGE SCALE GENOMIC DNA]</scope>
    <source>
        <strain evidence="2 3">ICMP 3555</strain>
    </source>
</reference>
<dbReference type="AlphaFoldDB" id="A0A3M4ACJ4"/>
<evidence type="ECO:0000313" key="2">
    <source>
        <dbReference type="EMBL" id="RMP04522.1"/>
    </source>
</evidence>
<evidence type="ECO:0000256" key="1">
    <source>
        <dbReference type="SAM" id="MobiDB-lite"/>
    </source>
</evidence>
<feature type="region of interest" description="Disordered" evidence="1">
    <location>
        <begin position="1"/>
        <end position="136"/>
    </location>
</feature>
<organism evidence="2 3">
    <name type="scientific">Pseudomonas marginalis pv. marginalis</name>
    <dbReference type="NCBI Taxonomy" id="97473"/>
    <lineage>
        <taxon>Bacteria</taxon>
        <taxon>Pseudomonadati</taxon>
        <taxon>Pseudomonadota</taxon>
        <taxon>Gammaproteobacteria</taxon>
        <taxon>Pseudomonadales</taxon>
        <taxon>Pseudomonadaceae</taxon>
        <taxon>Pseudomonas</taxon>
    </lineage>
</organism>
<feature type="compositionally biased region" description="Basic and acidic residues" evidence="1">
    <location>
        <begin position="23"/>
        <end position="38"/>
    </location>
</feature>
<proteinExistence type="predicted"/>
<comment type="caution">
    <text evidence="2">The sequence shown here is derived from an EMBL/GenBank/DDBJ whole genome shotgun (WGS) entry which is preliminary data.</text>
</comment>
<sequence length="136" mass="15072">MAMTESRRPYGATQPEPIDDNEDRMGSMRELDFDDKQPTAEIGDEIPRREREHLMPDERVREAGMTGASTDDHESTDDDMSPETLIHEDGARDAQEAGESQPADWDLSIVDEDEIGGGNGLDEAELADIDPVDGNR</sequence>
<accession>A0A3M4ACJ4</accession>
<protein>
    <recommendedName>
        <fullName evidence="4">Serine kinase/phosphatase</fullName>
    </recommendedName>
</protein>
<feature type="compositionally biased region" description="Basic and acidic residues" evidence="1">
    <location>
        <begin position="85"/>
        <end position="95"/>
    </location>
</feature>
<dbReference type="Proteomes" id="UP000276587">
    <property type="component" value="Unassembled WGS sequence"/>
</dbReference>
<gene>
    <name evidence="2" type="ORF">ALQ29_00412</name>
</gene>
<evidence type="ECO:0000313" key="3">
    <source>
        <dbReference type="Proteomes" id="UP000276587"/>
    </source>
</evidence>
<feature type="compositionally biased region" description="Acidic residues" evidence="1">
    <location>
        <begin position="122"/>
        <end position="136"/>
    </location>
</feature>
<name>A0A3M4ACJ4_PSEMA</name>
<feature type="compositionally biased region" description="Basic and acidic residues" evidence="1">
    <location>
        <begin position="45"/>
        <end position="62"/>
    </location>
</feature>